<keyword evidence="2" id="KW-0812">Transmembrane</keyword>
<name>A0AAE4CRU2_9ACTN</name>
<dbReference type="Pfam" id="PF01757">
    <property type="entry name" value="Acyl_transf_3"/>
    <property type="match status" value="1"/>
</dbReference>
<feature type="transmembrane region" description="Helical" evidence="2">
    <location>
        <begin position="201"/>
        <end position="220"/>
    </location>
</feature>
<dbReference type="AlphaFoldDB" id="A0AAE4CRU2"/>
<feature type="transmembrane region" description="Helical" evidence="2">
    <location>
        <begin position="121"/>
        <end position="139"/>
    </location>
</feature>
<evidence type="ECO:0000313" key="5">
    <source>
        <dbReference type="Proteomes" id="UP001183629"/>
    </source>
</evidence>
<keyword evidence="2" id="KW-0472">Membrane</keyword>
<evidence type="ECO:0000313" key="4">
    <source>
        <dbReference type="EMBL" id="MDR7321882.1"/>
    </source>
</evidence>
<sequence>MKDAMARERYFDLLRAIAIVRVVTYHMFPLTALELLFPAMGVMFALGGSLMARSLSRPAPGVIYQRLWRLLPALWVLGAIAVPAMLLHGWADPPWAALLLWVLPIADPPSNEFGAEAAGPLWYLVTYLWLVVLSPALLWAYRRARLVTVLAPAALLAVLLGTPTPLPELPARVLAGVLAFATCWVLGFAHRDGDLRRVPGPAVIALASACVAGALAWWWAFPGDGGGGISDLPLVYAVFSAGFTLALLRWTPPTGWLARTPLLDGLVTVINARAVTIYLWHNVAITAALAANEVLELWDYGTVVEEAGTFAIALVLLAGVVLALGWVEDVAARRPPRALPWPAPAKRVEEQPARDLTPMRR</sequence>
<evidence type="ECO:0000256" key="2">
    <source>
        <dbReference type="SAM" id="Phobius"/>
    </source>
</evidence>
<evidence type="ECO:0000256" key="1">
    <source>
        <dbReference type="SAM" id="MobiDB-lite"/>
    </source>
</evidence>
<dbReference type="InterPro" id="IPR002656">
    <property type="entry name" value="Acyl_transf_3_dom"/>
</dbReference>
<dbReference type="Proteomes" id="UP001183629">
    <property type="component" value="Unassembled WGS sequence"/>
</dbReference>
<dbReference type="GO" id="GO:0016747">
    <property type="term" value="F:acyltransferase activity, transferring groups other than amino-acyl groups"/>
    <property type="evidence" value="ECO:0007669"/>
    <property type="project" value="InterPro"/>
</dbReference>
<feature type="transmembrane region" description="Helical" evidence="2">
    <location>
        <begin position="232"/>
        <end position="250"/>
    </location>
</feature>
<feature type="domain" description="Acyltransferase 3" evidence="3">
    <location>
        <begin position="9"/>
        <end position="320"/>
    </location>
</feature>
<gene>
    <name evidence="4" type="ORF">J2S44_002132</name>
</gene>
<feature type="transmembrane region" description="Helical" evidence="2">
    <location>
        <begin position="12"/>
        <end position="29"/>
    </location>
</feature>
<organism evidence="4 5">
    <name type="scientific">Catenuloplanes niger</name>
    <dbReference type="NCBI Taxonomy" id="587534"/>
    <lineage>
        <taxon>Bacteria</taxon>
        <taxon>Bacillati</taxon>
        <taxon>Actinomycetota</taxon>
        <taxon>Actinomycetes</taxon>
        <taxon>Micromonosporales</taxon>
        <taxon>Micromonosporaceae</taxon>
        <taxon>Catenuloplanes</taxon>
    </lineage>
</organism>
<keyword evidence="5" id="KW-1185">Reference proteome</keyword>
<evidence type="ECO:0000259" key="3">
    <source>
        <dbReference type="Pfam" id="PF01757"/>
    </source>
</evidence>
<reference evidence="4 5" key="1">
    <citation type="submission" date="2023-07" db="EMBL/GenBank/DDBJ databases">
        <title>Sequencing the genomes of 1000 actinobacteria strains.</title>
        <authorList>
            <person name="Klenk H.-P."/>
        </authorList>
    </citation>
    <scope>NUCLEOTIDE SEQUENCE [LARGE SCALE GENOMIC DNA]</scope>
    <source>
        <strain evidence="4 5">DSM 44711</strain>
    </source>
</reference>
<dbReference type="RefSeq" id="WP_310411368.1">
    <property type="nucleotide sequence ID" value="NZ_JAVDYC010000001.1"/>
</dbReference>
<comment type="caution">
    <text evidence="4">The sequence shown here is derived from an EMBL/GenBank/DDBJ whole genome shotgun (WGS) entry which is preliminary data.</text>
</comment>
<feature type="transmembrane region" description="Helical" evidence="2">
    <location>
        <begin position="169"/>
        <end position="189"/>
    </location>
</feature>
<accession>A0AAE4CRU2</accession>
<feature type="transmembrane region" description="Helical" evidence="2">
    <location>
        <begin position="146"/>
        <end position="163"/>
    </location>
</feature>
<feature type="transmembrane region" description="Helical" evidence="2">
    <location>
        <begin position="262"/>
        <end position="280"/>
    </location>
</feature>
<proteinExistence type="predicted"/>
<feature type="region of interest" description="Disordered" evidence="1">
    <location>
        <begin position="341"/>
        <end position="361"/>
    </location>
</feature>
<feature type="transmembrane region" description="Helical" evidence="2">
    <location>
        <begin position="307"/>
        <end position="327"/>
    </location>
</feature>
<feature type="transmembrane region" description="Helical" evidence="2">
    <location>
        <begin position="35"/>
        <end position="55"/>
    </location>
</feature>
<feature type="transmembrane region" description="Helical" evidence="2">
    <location>
        <begin position="67"/>
        <end position="91"/>
    </location>
</feature>
<protein>
    <submittedName>
        <fullName evidence="4">Peptidoglycan/LPS O-acetylase OafA/YrhL</fullName>
    </submittedName>
</protein>
<dbReference type="EMBL" id="JAVDYC010000001">
    <property type="protein sequence ID" value="MDR7321882.1"/>
    <property type="molecule type" value="Genomic_DNA"/>
</dbReference>
<keyword evidence="2" id="KW-1133">Transmembrane helix</keyword>